<evidence type="ECO:0000256" key="1">
    <source>
        <dbReference type="ARBA" id="ARBA00001561"/>
    </source>
</evidence>
<evidence type="ECO:0000256" key="5">
    <source>
        <dbReference type="ARBA" id="ARBA00011901"/>
    </source>
</evidence>
<dbReference type="SMART" id="SM00644">
    <property type="entry name" value="Ami_2"/>
    <property type="match status" value="1"/>
</dbReference>
<evidence type="ECO:0000256" key="10">
    <source>
        <dbReference type="ARBA" id="ARBA00023316"/>
    </source>
</evidence>
<dbReference type="EC" id="3.5.1.28" evidence="5"/>
<comment type="cofactor">
    <cofactor evidence="2">
        <name>Zn(2+)</name>
        <dbReference type="ChEBI" id="CHEBI:29105"/>
    </cofactor>
</comment>
<comment type="similarity">
    <text evidence="4">Belongs to the N-acetylmuramoyl-L-alanine amidase 2 family.</text>
</comment>
<dbReference type="InterPro" id="IPR051206">
    <property type="entry name" value="NAMLAA_amidase_2"/>
</dbReference>
<dbReference type="RefSeq" id="WP_377151573.1">
    <property type="nucleotide sequence ID" value="NZ_JBHSAF010000006.1"/>
</dbReference>
<dbReference type="PANTHER" id="PTHR30417:SF4">
    <property type="entry name" value="1,6-ANHYDRO-N-ACETYLMURAMYL-L-ALANINE AMIDASE AMPD"/>
    <property type="match status" value="1"/>
</dbReference>
<evidence type="ECO:0000256" key="9">
    <source>
        <dbReference type="ARBA" id="ARBA00022833"/>
    </source>
</evidence>
<gene>
    <name evidence="14" type="primary">ampD</name>
    <name evidence="14" type="ORF">ACFOSS_07465</name>
</gene>
<sequence>MSHNGHIDAGWLALCRRQPSPHCNPRPDGEISLLVVHGISLPPGEFGGPWIDDLFMGRLDPMAHPYFASIAGLQVSAHCLIRRDGEVVQYVPFTLRAWHAGVSSFQGRSACNDFSIGIELEGTDEGGYTEAQYQQLAHLARLLMRVYPAITPQRIVGHCDIAPGRKTDPGPAFDWTGWRARLQLTAENATDGPNDAASPDP</sequence>
<evidence type="ECO:0000256" key="12">
    <source>
        <dbReference type="ARBA" id="ARBA00042615"/>
    </source>
</evidence>
<evidence type="ECO:0000256" key="2">
    <source>
        <dbReference type="ARBA" id="ARBA00001947"/>
    </source>
</evidence>
<feature type="domain" description="N-acetylmuramoyl-L-alanine amidase" evidence="13">
    <location>
        <begin position="20"/>
        <end position="170"/>
    </location>
</feature>
<evidence type="ECO:0000256" key="6">
    <source>
        <dbReference type="ARBA" id="ARBA00022490"/>
    </source>
</evidence>
<reference evidence="15" key="1">
    <citation type="journal article" date="2019" name="Int. J. Syst. Evol. Microbiol.">
        <title>The Global Catalogue of Microorganisms (GCM) 10K type strain sequencing project: providing services to taxonomists for standard genome sequencing and annotation.</title>
        <authorList>
            <consortium name="The Broad Institute Genomics Platform"/>
            <consortium name="The Broad Institute Genome Sequencing Center for Infectious Disease"/>
            <person name="Wu L."/>
            <person name="Ma J."/>
        </authorList>
    </citation>
    <scope>NUCLEOTIDE SEQUENCE [LARGE SCALE GENOMIC DNA]</scope>
    <source>
        <strain evidence="15">CCUG 54939</strain>
    </source>
</reference>
<accession>A0ABV8CMP1</accession>
<dbReference type="EMBL" id="JBHSAF010000006">
    <property type="protein sequence ID" value="MFC3913299.1"/>
    <property type="molecule type" value="Genomic_DNA"/>
</dbReference>
<evidence type="ECO:0000313" key="14">
    <source>
        <dbReference type="EMBL" id="MFC3913299.1"/>
    </source>
</evidence>
<comment type="subcellular location">
    <subcellularLocation>
        <location evidence="3">Cytoplasm</location>
    </subcellularLocation>
</comment>
<dbReference type="InterPro" id="IPR036505">
    <property type="entry name" value="Amidase/PGRP_sf"/>
</dbReference>
<keyword evidence="9" id="KW-0862">Zinc</keyword>
<keyword evidence="15" id="KW-1185">Reference proteome</keyword>
<name>A0ABV8CMP1_9GAMM</name>
<dbReference type="InterPro" id="IPR002502">
    <property type="entry name" value="Amidase_domain"/>
</dbReference>
<comment type="catalytic activity">
    <reaction evidence="1">
        <text>Hydrolyzes the link between N-acetylmuramoyl residues and L-amino acid residues in certain cell-wall glycopeptides.</text>
        <dbReference type="EC" id="3.5.1.28"/>
    </reaction>
</comment>
<dbReference type="Gene3D" id="3.40.80.10">
    <property type="entry name" value="Peptidoglycan recognition protein-like"/>
    <property type="match status" value="1"/>
</dbReference>
<evidence type="ECO:0000256" key="8">
    <source>
        <dbReference type="ARBA" id="ARBA00022801"/>
    </source>
</evidence>
<evidence type="ECO:0000256" key="7">
    <source>
        <dbReference type="ARBA" id="ARBA00022723"/>
    </source>
</evidence>
<keyword evidence="8 14" id="KW-0378">Hydrolase</keyword>
<evidence type="ECO:0000313" key="15">
    <source>
        <dbReference type="Proteomes" id="UP001595692"/>
    </source>
</evidence>
<keyword evidence="7" id="KW-0479">Metal-binding</keyword>
<keyword evidence="6" id="KW-0963">Cytoplasm</keyword>
<dbReference type="GO" id="GO:0008745">
    <property type="term" value="F:N-acetylmuramoyl-L-alanine amidase activity"/>
    <property type="evidence" value="ECO:0007669"/>
    <property type="project" value="UniProtKB-EC"/>
</dbReference>
<dbReference type="Pfam" id="PF01510">
    <property type="entry name" value="Amidase_2"/>
    <property type="match status" value="1"/>
</dbReference>
<keyword evidence="10" id="KW-0961">Cell wall biogenesis/degradation</keyword>
<comment type="caution">
    <text evidence="14">The sequence shown here is derived from an EMBL/GenBank/DDBJ whole genome shotgun (WGS) entry which is preliminary data.</text>
</comment>
<evidence type="ECO:0000256" key="3">
    <source>
        <dbReference type="ARBA" id="ARBA00004496"/>
    </source>
</evidence>
<protein>
    <recommendedName>
        <fullName evidence="11">1,6-anhydro-N-acetylmuramyl-L-alanine amidase AmpD</fullName>
        <ecNumber evidence="5">3.5.1.28</ecNumber>
    </recommendedName>
    <alternativeName>
        <fullName evidence="12">N-acetylmuramoyl-L-alanine amidase</fullName>
    </alternativeName>
</protein>
<dbReference type="SUPFAM" id="SSF55846">
    <property type="entry name" value="N-acetylmuramoyl-L-alanine amidase-like"/>
    <property type="match status" value="1"/>
</dbReference>
<dbReference type="NCBIfam" id="NF008758">
    <property type="entry name" value="PRK11789.1"/>
    <property type="match status" value="1"/>
</dbReference>
<evidence type="ECO:0000259" key="13">
    <source>
        <dbReference type="SMART" id="SM00644"/>
    </source>
</evidence>
<dbReference type="CDD" id="cd06583">
    <property type="entry name" value="PGRP"/>
    <property type="match status" value="1"/>
</dbReference>
<dbReference type="Proteomes" id="UP001595692">
    <property type="component" value="Unassembled WGS sequence"/>
</dbReference>
<evidence type="ECO:0000256" key="4">
    <source>
        <dbReference type="ARBA" id="ARBA00007553"/>
    </source>
</evidence>
<evidence type="ECO:0000256" key="11">
    <source>
        <dbReference type="ARBA" id="ARBA00039257"/>
    </source>
</evidence>
<proteinExistence type="inferred from homology"/>
<organism evidence="14 15">
    <name type="scientific">Pseudaeromonas sharmana</name>
    <dbReference type="NCBI Taxonomy" id="328412"/>
    <lineage>
        <taxon>Bacteria</taxon>
        <taxon>Pseudomonadati</taxon>
        <taxon>Pseudomonadota</taxon>
        <taxon>Gammaproteobacteria</taxon>
        <taxon>Aeromonadales</taxon>
        <taxon>Aeromonadaceae</taxon>
        <taxon>Pseudaeromonas</taxon>
    </lineage>
</organism>
<dbReference type="PANTHER" id="PTHR30417">
    <property type="entry name" value="N-ACETYLMURAMOYL-L-ALANINE AMIDASE AMID"/>
    <property type="match status" value="1"/>
</dbReference>